<evidence type="ECO:0000256" key="1">
    <source>
        <dbReference type="ARBA" id="ARBA00004651"/>
    </source>
</evidence>
<accession>A0A964E4J0</accession>
<name>A0A964E4J0_9PROT</name>
<feature type="transmembrane region" description="Helical" evidence="6">
    <location>
        <begin position="115"/>
        <end position="131"/>
    </location>
</feature>
<reference evidence="7 8" key="1">
    <citation type="journal article" date="2021" name="Microorganisms">
        <title>Acidisoma silvae sp. nov. and Acidisomacellulosilytica sp. nov., Two Acidophilic Bacteria Isolated from Decaying Wood, Hydrolyzing Cellulose and Producing Poly-3-hydroxybutyrate.</title>
        <authorList>
            <person name="Mieszkin S."/>
            <person name="Pouder E."/>
            <person name="Uroz S."/>
            <person name="Simon-Colin C."/>
            <person name="Alain K."/>
        </authorList>
    </citation>
    <scope>NUCLEOTIDE SEQUENCE [LARGE SCALE GENOMIC DNA]</scope>
    <source>
        <strain evidence="7 8">HW T5.17</strain>
    </source>
</reference>
<gene>
    <name evidence="7" type="ORF">ACELLULO517_14820</name>
</gene>
<keyword evidence="3 6" id="KW-0812">Transmembrane</keyword>
<protein>
    <submittedName>
        <fullName evidence="7">ABC transporter permease</fullName>
    </submittedName>
</protein>
<evidence type="ECO:0000256" key="5">
    <source>
        <dbReference type="ARBA" id="ARBA00023136"/>
    </source>
</evidence>
<evidence type="ECO:0000256" key="6">
    <source>
        <dbReference type="SAM" id="Phobius"/>
    </source>
</evidence>
<comment type="caution">
    <text evidence="7">The sequence shown here is derived from an EMBL/GenBank/DDBJ whole genome shotgun (WGS) entry which is preliminary data.</text>
</comment>
<sequence length="266" mass="26856">MTGIVAVGMSVITLSGNLFALSAASLGAFLAVIFAIVTASLGLAAGVVAVIVVAIAAGGLQGVAVVITGNPIIATLAFGAAFRGLASILSSNGVLRINGAAAIWIGTGRPLGVPTQSWAFLILTVFAWFLIRRTSLGRRVILTGASRDAAHASGIGVDGVICTALVIMSLMVAVVALFTVCQFSEARANLFSGYDFDYIAAVLVGGIALRGGEGSPLQAALGAILISLLENLMLLNGFSAGLRIAIVGLVVVAATGTFHVLGRKHR</sequence>
<evidence type="ECO:0000256" key="2">
    <source>
        <dbReference type="ARBA" id="ARBA00022475"/>
    </source>
</evidence>
<dbReference type="InterPro" id="IPR001851">
    <property type="entry name" value="ABC_transp_permease"/>
</dbReference>
<organism evidence="7 8">
    <name type="scientific">Acidisoma cellulosilyticum</name>
    <dbReference type="NCBI Taxonomy" id="2802395"/>
    <lineage>
        <taxon>Bacteria</taxon>
        <taxon>Pseudomonadati</taxon>
        <taxon>Pseudomonadota</taxon>
        <taxon>Alphaproteobacteria</taxon>
        <taxon>Acetobacterales</taxon>
        <taxon>Acidocellaceae</taxon>
        <taxon>Acidisoma</taxon>
    </lineage>
</organism>
<evidence type="ECO:0000313" key="8">
    <source>
        <dbReference type="Proteomes" id="UP000721844"/>
    </source>
</evidence>
<feature type="transmembrane region" description="Helical" evidence="6">
    <location>
        <begin position="30"/>
        <end position="56"/>
    </location>
</feature>
<feature type="transmembrane region" description="Helical" evidence="6">
    <location>
        <begin position="240"/>
        <end position="261"/>
    </location>
</feature>
<evidence type="ECO:0000256" key="3">
    <source>
        <dbReference type="ARBA" id="ARBA00022692"/>
    </source>
</evidence>
<keyword evidence="2" id="KW-1003">Cell membrane</keyword>
<keyword evidence="5 6" id="KW-0472">Membrane</keyword>
<dbReference type="EMBL" id="JAESVA010000004">
    <property type="protein sequence ID" value="MCB8881521.1"/>
    <property type="molecule type" value="Genomic_DNA"/>
</dbReference>
<keyword evidence="8" id="KW-1185">Reference proteome</keyword>
<proteinExistence type="predicted"/>
<dbReference type="Proteomes" id="UP000721844">
    <property type="component" value="Unassembled WGS sequence"/>
</dbReference>
<dbReference type="GO" id="GO:0005886">
    <property type="term" value="C:plasma membrane"/>
    <property type="evidence" value="ECO:0007669"/>
    <property type="project" value="UniProtKB-SubCell"/>
</dbReference>
<dbReference type="GO" id="GO:0022857">
    <property type="term" value="F:transmembrane transporter activity"/>
    <property type="evidence" value="ECO:0007669"/>
    <property type="project" value="InterPro"/>
</dbReference>
<evidence type="ECO:0000313" key="7">
    <source>
        <dbReference type="EMBL" id="MCB8881521.1"/>
    </source>
</evidence>
<feature type="transmembrane region" description="Helical" evidence="6">
    <location>
        <begin position="63"/>
        <end position="82"/>
    </location>
</feature>
<dbReference type="Pfam" id="PF02653">
    <property type="entry name" value="BPD_transp_2"/>
    <property type="match status" value="1"/>
</dbReference>
<dbReference type="CDD" id="cd06579">
    <property type="entry name" value="TM_PBP1_transp_AraH_like"/>
    <property type="match status" value="1"/>
</dbReference>
<evidence type="ECO:0000256" key="4">
    <source>
        <dbReference type="ARBA" id="ARBA00022989"/>
    </source>
</evidence>
<feature type="transmembrane region" description="Helical" evidence="6">
    <location>
        <begin position="152"/>
        <end position="178"/>
    </location>
</feature>
<keyword evidence="4 6" id="KW-1133">Transmembrane helix</keyword>
<dbReference type="PANTHER" id="PTHR32196">
    <property type="entry name" value="ABC TRANSPORTER PERMEASE PROTEIN YPHD-RELATED-RELATED"/>
    <property type="match status" value="1"/>
</dbReference>
<dbReference type="AlphaFoldDB" id="A0A964E4J0"/>
<comment type="subcellular location">
    <subcellularLocation>
        <location evidence="1">Cell membrane</location>
        <topology evidence="1">Multi-pass membrane protein</topology>
    </subcellularLocation>
</comment>